<evidence type="ECO:0008006" key="3">
    <source>
        <dbReference type="Google" id="ProtNLM"/>
    </source>
</evidence>
<dbReference type="SUPFAM" id="SSF48371">
    <property type="entry name" value="ARM repeat"/>
    <property type="match status" value="1"/>
</dbReference>
<proteinExistence type="predicted"/>
<dbReference type="InterPro" id="IPR004830">
    <property type="entry name" value="LRR_variant"/>
</dbReference>
<accession>A0ABY7QIP4</accession>
<dbReference type="Pfam" id="PF01816">
    <property type="entry name" value="LRV"/>
    <property type="match status" value="1"/>
</dbReference>
<protein>
    <recommendedName>
        <fullName evidence="3">Leucine rich repeat variant</fullName>
    </recommendedName>
</protein>
<keyword evidence="2" id="KW-1185">Reference proteome</keyword>
<dbReference type="InterPro" id="IPR011989">
    <property type="entry name" value="ARM-like"/>
</dbReference>
<evidence type="ECO:0000313" key="1">
    <source>
        <dbReference type="EMBL" id="WBP92125.1"/>
    </source>
</evidence>
<gene>
    <name evidence="1" type="ORF">O1G21_40615</name>
</gene>
<geneLocation type="plasmid" evidence="1 2">
    <name>punmamed3</name>
</geneLocation>
<dbReference type="Gene3D" id="1.25.10.10">
    <property type="entry name" value="Leucine-rich Repeat Variant"/>
    <property type="match status" value="1"/>
</dbReference>
<name>A0ABY7QIP4_9ACTN</name>
<dbReference type="RefSeq" id="WP_270151840.1">
    <property type="nucleotide sequence ID" value="NZ_CP115452.1"/>
</dbReference>
<keyword evidence="1" id="KW-0614">Plasmid</keyword>
<evidence type="ECO:0000313" key="2">
    <source>
        <dbReference type="Proteomes" id="UP001212821"/>
    </source>
</evidence>
<sequence length="106" mass="11054">MRHLLMLPRLPRTGLGHLLGHGDPEVRALAAADPTLAEPPAALLADPDPRVRRAAAANPLLPVELIGSLLDDPELAEGAAANPRLPAERLHDLLGRSGLAGTPRPA</sequence>
<dbReference type="InterPro" id="IPR016024">
    <property type="entry name" value="ARM-type_fold"/>
</dbReference>
<dbReference type="Proteomes" id="UP001212821">
    <property type="component" value="Plasmid punmamed3"/>
</dbReference>
<organism evidence="1 2">
    <name type="scientific">Kitasatospora cathayae</name>
    <dbReference type="NCBI Taxonomy" id="3004092"/>
    <lineage>
        <taxon>Bacteria</taxon>
        <taxon>Bacillati</taxon>
        <taxon>Actinomycetota</taxon>
        <taxon>Actinomycetes</taxon>
        <taxon>Kitasatosporales</taxon>
        <taxon>Streptomycetaceae</taxon>
        <taxon>Kitasatospora</taxon>
    </lineage>
</organism>
<dbReference type="EMBL" id="CP115452">
    <property type="protein sequence ID" value="WBP92125.1"/>
    <property type="molecule type" value="Genomic_DNA"/>
</dbReference>
<reference evidence="1 2" key="1">
    <citation type="submission" date="2022-12" db="EMBL/GenBank/DDBJ databases">
        <title>HUAS 3-15.</title>
        <authorList>
            <person name="Mo P."/>
        </authorList>
    </citation>
    <scope>NUCLEOTIDE SEQUENCE [LARGE SCALE GENOMIC DNA]</scope>
    <source>
        <strain evidence="1 2">HUAS 3-15</strain>
        <plasmid evidence="1 2">punmamed3</plasmid>
    </source>
</reference>